<reference key="2">
    <citation type="submission" date="2010-03" db="EMBL/GenBank/DDBJ databases">
        <authorList>
            <person name="Ma Z."/>
            <person name="Wang X."/>
            <person name="Liu H."/>
        </authorList>
    </citation>
    <scope>NUCLEOTIDE SEQUENCE</scope>
    <source>
        <strain>MP145</strain>
    </source>
</reference>
<feature type="transmembrane region" description="Helical" evidence="6">
    <location>
        <begin position="214"/>
        <end position="235"/>
    </location>
</feature>
<dbReference type="AlphaFoldDB" id="D5E568"/>
<dbReference type="GO" id="GO:0005886">
    <property type="term" value="C:plasma membrane"/>
    <property type="evidence" value="ECO:0007669"/>
    <property type="project" value="UniProtKB-SubCell"/>
</dbReference>
<evidence type="ECO:0000256" key="4">
    <source>
        <dbReference type="ARBA" id="ARBA00022989"/>
    </source>
</evidence>
<keyword evidence="4 6" id="KW-1133">Transmembrane helix</keyword>
<feature type="transmembrane region" description="Helical" evidence="6">
    <location>
        <begin position="308"/>
        <end position="326"/>
    </location>
</feature>
<keyword evidence="5 6" id="KW-0472">Membrane</keyword>
<proteinExistence type="predicted"/>
<evidence type="ECO:0000313" key="9">
    <source>
        <dbReference type="Proteomes" id="UP000001845"/>
    </source>
</evidence>
<evidence type="ECO:0000256" key="3">
    <source>
        <dbReference type="ARBA" id="ARBA00022692"/>
    </source>
</evidence>
<evidence type="ECO:0000259" key="7">
    <source>
        <dbReference type="Pfam" id="PF10035"/>
    </source>
</evidence>
<dbReference type="Proteomes" id="UP000001845">
    <property type="component" value="Chromosome"/>
</dbReference>
<keyword evidence="3 6" id="KW-0812">Transmembrane</keyword>
<keyword evidence="2" id="KW-1003">Cell membrane</keyword>
<feature type="transmembrane region" description="Helical" evidence="6">
    <location>
        <begin position="151"/>
        <end position="172"/>
    </location>
</feature>
<dbReference type="KEGG" id="mcd:MCRO_0259"/>
<dbReference type="EMBL" id="CP001991">
    <property type="protein sequence ID" value="ADE19843.1"/>
    <property type="molecule type" value="Genomic_DNA"/>
</dbReference>
<reference evidence="8 9" key="3">
    <citation type="journal article" date="2011" name="J. Bacteriol.">
        <title>Genome sequences of Mycoplasma alligatoris A21JP2T and Mycoplasma crocodyli MP145T.</title>
        <authorList>
            <person name="Brown D.R."/>
            <person name="Farmerie W.G."/>
            <person name="May M."/>
            <person name="Benders G.A."/>
            <person name="Durkin A.S."/>
            <person name="Hlavinka K."/>
            <person name="Hostetler J."/>
            <person name="Jackson J."/>
            <person name="Johnson J."/>
            <person name="Miller R.H."/>
            <person name="Paralanov V."/>
            <person name="Radune D."/>
            <person name="Szczypinski B."/>
            <person name="Glass J.I."/>
        </authorList>
    </citation>
    <scope>NUCLEOTIDE SEQUENCE [LARGE SCALE GENOMIC DNA]</scope>
    <source>
        <strain evidence="9">ATCC 51981 / MP145</strain>
    </source>
</reference>
<dbReference type="PANTHER" id="PTHR33545:SF5">
    <property type="entry name" value="UPF0750 MEMBRANE PROTEIN YITT"/>
    <property type="match status" value="1"/>
</dbReference>
<evidence type="ECO:0000256" key="1">
    <source>
        <dbReference type="ARBA" id="ARBA00004651"/>
    </source>
</evidence>
<gene>
    <name evidence="8" type="ordered locus">MCRO_0259</name>
</gene>
<name>D5E568_MYCCM</name>
<dbReference type="PANTHER" id="PTHR33545">
    <property type="entry name" value="UPF0750 MEMBRANE PROTEIN YITT-RELATED"/>
    <property type="match status" value="1"/>
</dbReference>
<accession>D5E568</accession>
<evidence type="ECO:0000256" key="2">
    <source>
        <dbReference type="ARBA" id="ARBA00022475"/>
    </source>
</evidence>
<feature type="transmembrane region" description="Helical" evidence="6">
    <location>
        <begin position="126"/>
        <end position="144"/>
    </location>
</feature>
<keyword evidence="9" id="KW-1185">Reference proteome</keyword>
<sequence>MNKNLENNTEKNNEIFEEKNEQNNIKPSLTNDLKIASRNKYIRTKVNANMLYFSHLYGSKNNFIKQLLLVSLLAVLFTVPAVFLLQNSGLYDIGIGAFGQAFGRLSRYLIIKGGGSQELAYSVYNSFFWVSYFVLNVPLIWLAYKHLSKRFAILSAIFIIEQSIVGVLMGFIPNIERVSFFTDLAKDSPAVFEKFGISSVMWNYPDDASKHLSVFLYGISWGLVNASITSLLLILEASTGGWDILGSYEAKRTRKDLGKIFFILNFGSLIFANFVGTYIPSSLALQQSSFLELQNKAWNVDLLFNPNFLSGIVMIMLYTFVLNLIFPKYTMVQVQIFTSDAETLLSNISEKTFGKYSFSIVKVIGSYSKQEQKMLITNCMYLDAADLHSVVRSFDKNSFFSVIDIKKADGNIYIKDDV</sequence>
<dbReference type="HOGENOM" id="CLU_043038_0_0_14"/>
<feature type="transmembrane region" description="Helical" evidence="6">
    <location>
        <begin position="67"/>
        <end position="85"/>
    </location>
</feature>
<dbReference type="Gene3D" id="3.30.70.120">
    <property type="match status" value="1"/>
</dbReference>
<evidence type="ECO:0000256" key="6">
    <source>
        <dbReference type="SAM" id="Phobius"/>
    </source>
</evidence>
<dbReference type="eggNOG" id="COG1284">
    <property type="taxonomic scope" value="Bacteria"/>
</dbReference>
<organism evidence="8 9">
    <name type="scientific">Mycoplasma crocodyli (strain ATCC 51981 / MP145)</name>
    <dbReference type="NCBI Taxonomy" id="512564"/>
    <lineage>
        <taxon>Bacteria</taxon>
        <taxon>Bacillati</taxon>
        <taxon>Mycoplasmatota</taxon>
        <taxon>Mollicutes</taxon>
        <taxon>Mycoplasmataceae</taxon>
        <taxon>Mycoplasma</taxon>
    </lineage>
</organism>
<dbReference type="InterPro" id="IPR015867">
    <property type="entry name" value="N-reg_PII/ATP_PRibTrfase_C"/>
</dbReference>
<dbReference type="STRING" id="512564.MCRO_0259"/>
<evidence type="ECO:0000313" key="8">
    <source>
        <dbReference type="EMBL" id="ADE19843.1"/>
    </source>
</evidence>
<feature type="transmembrane region" description="Helical" evidence="6">
    <location>
        <begin position="260"/>
        <end position="279"/>
    </location>
</feature>
<dbReference type="OrthoDB" id="387512at2"/>
<feature type="domain" description="DUF2179" evidence="7">
    <location>
        <begin position="358"/>
        <end position="410"/>
    </location>
</feature>
<comment type="subcellular location">
    <subcellularLocation>
        <location evidence="1">Cell membrane</location>
        <topology evidence="1">Multi-pass membrane protein</topology>
    </subcellularLocation>
</comment>
<dbReference type="InterPro" id="IPR051461">
    <property type="entry name" value="UPF0750_membrane"/>
</dbReference>
<reference evidence="9" key="1">
    <citation type="submission" date="2010-03" db="EMBL/GenBank/DDBJ databases">
        <title>The complete genome of Mycoplasma crocodyli MP145.</title>
        <authorList>
            <person name="Glass J.I."/>
            <person name="Durkin A.S."/>
            <person name="Hostetler J."/>
            <person name="Jackson J."/>
            <person name="Johnson J."/>
            <person name="May M.A."/>
            <person name="Paralanov V."/>
            <person name="Radune D."/>
            <person name="Szczypinski B."/>
            <person name="Brown D.R."/>
        </authorList>
    </citation>
    <scope>NUCLEOTIDE SEQUENCE [LARGE SCALE GENOMIC DNA]</scope>
    <source>
        <strain evidence="9">ATCC 51981 / MP145</strain>
    </source>
</reference>
<dbReference type="Pfam" id="PF02588">
    <property type="entry name" value="YitT_membrane"/>
    <property type="match status" value="1"/>
</dbReference>
<evidence type="ECO:0000256" key="5">
    <source>
        <dbReference type="ARBA" id="ARBA00023136"/>
    </source>
</evidence>
<dbReference type="Pfam" id="PF10035">
    <property type="entry name" value="DUF2179"/>
    <property type="match status" value="1"/>
</dbReference>
<protein>
    <submittedName>
        <fullName evidence="8">Putative membrane protein</fullName>
    </submittedName>
</protein>
<dbReference type="RefSeq" id="WP_013054619.1">
    <property type="nucleotide sequence ID" value="NC_014014.1"/>
</dbReference>
<dbReference type="InterPro" id="IPR019264">
    <property type="entry name" value="DUF2179"/>
</dbReference>
<dbReference type="InterPro" id="IPR003740">
    <property type="entry name" value="YitT"/>
</dbReference>